<dbReference type="FunFam" id="4.10.410.10:FF:000020">
    <property type="entry name" value="Collagen, type VI, alpha 3"/>
    <property type="match status" value="1"/>
</dbReference>
<dbReference type="STRING" id="37001.A0A1A9WUS1"/>
<evidence type="ECO:0000256" key="3">
    <source>
        <dbReference type="ARBA" id="ARBA00023157"/>
    </source>
</evidence>
<feature type="domain" description="BPTI/Kunitz inhibitor" evidence="5">
    <location>
        <begin position="51"/>
        <end position="101"/>
    </location>
</feature>
<dbReference type="PROSITE" id="PS00280">
    <property type="entry name" value="BPTI_KUNITZ_1"/>
    <property type="match status" value="1"/>
</dbReference>
<evidence type="ECO:0000256" key="2">
    <source>
        <dbReference type="ARBA" id="ARBA00022900"/>
    </source>
</evidence>
<dbReference type="Gene3D" id="4.10.410.10">
    <property type="entry name" value="Pancreatic trypsin inhibitor Kunitz domain"/>
    <property type="match status" value="1"/>
</dbReference>
<keyword evidence="4" id="KW-0732">Signal</keyword>
<dbReference type="EnsemblMetazoa" id="GBRI033141-RA">
    <property type="protein sequence ID" value="GBRI033141-PA"/>
    <property type="gene ID" value="GBRI033141"/>
</dbReference>
<dbReference type="VEuPathDB" id="VectorBase:GBRI033141"/>
<dbReference type="PANTHER" id="PTHR10083">
    <property type="entry name" value="KUNITZ-TYPE PROTEASE INHIBITOR-RELATED"/>
    <property type="match status" value="1"/>
</dbReference>
<dbReference type="PROSITE" id="PS50279">
    <property type="entry name" value="BPTI_KUNITZ_2"/>
    <property type="match status" value="1"/>
</dbReference>
<sequence length="133" mass="14766">MKSVLVLFISCAFLIIDLQAAAVKTDAEKLGKDSNVNQDNTTVNEALPEDCQQPKETGRCLALFYRFAYDMKEGKCIEFVYGGCGGNPNNFLTKQDCEQKCLKKSEVNSTKTYITTTVIADISSDTDKIKEML</sequence>
<organism evidence="6 7">
    <name type="scientific">Glossina brevipalpis</name>
    <dbReference type="NCBI Taxonomy" id="37001"/>
    <lineage>
        <taxon>Eukaryota</taxon>
        <taxon>Metazoa</taxon>
        <taxon>Ecdysozoa</taxon>
        <taxon>Arthropoda</taxon>
        <taxon>Hexapoda</taxon>
        <taxon>Insecta</taxon>
        <taxon>Pterygota</taxon>
        <taxon>Neoptera</taxon>
        <taxon>Endopterygota</taxon>
        <taxon>Diptera</taxon>
        <taxon>Brachycera</taxon>
        <taxon>Muscomorpha</taxon>
        <taxon>Hippoboscoidea</taxon>
        <taxon>Glossinidae</taxon>
        <taxon>Glossina</taxon>
    </lineage>
</organism>
<reference evidence="6" key="2">
    <citation type="submission" date="2020-05" db="UniProtKB">
        <authorList>
            <consortium name="EnsemblMetazoa"/>
        </authorList>
    </citation>
    <scope>IDENTIFICATION</scope>
    <source>
        <strain evidence="6">IAEA</strain>
    </source>
</reference>
<dbReference type="InterPro" id="IPR020901">
    <property type="entry name" value="Prtase_inh_Kunz-CS"/>
</dbReference>
<accession>A0A1A9WUS1</accession>
<dbReference type="InterPro" id="IPR036880">
    <property type="entry name" value="Kunitz_BPTI_sf"/>
</dbReference>
<dbReference type="CDD" id="cd00109">
    <property type="entry name" value="Kunitz-type"/>
    <property type="match status" value="1"/>
</dbReference>
<keyword evidence="2" id="KW-0722">Serine protease inhibitor</keyword>
<feature type="signal peptide" evidence="4">
    <location>
        <begin position="1"/>
        <end position="22"/>
    </location>
</feature>
<dbReference type="PANTHER" id="PTHR10083:SF373">
    <property type="entry name" value="SERINE PEPTIDASE INHIBITOR, KUNITZ TYPE, 2"/>
    <property type="match status" value="1"/>
</dbReference>
<dbReference type="InterPro" id="IPR050098">
    <property type="entry name" value="TFPI/VKTCI-like"/>
</dbReference>
<evidence type="ECO:0000256" key="1">
    <source>
        <dbReference type="ARBA" id="ARBA00022690"/>
    </source>
</evidence>
<dbReference type="Proteomes" id="UP000091820">
    <property type="component" value="Unassembled WGS sequence"/>
</dbReference>
<dbReference type="GO" id="GO:0005615">
    <property type="term" value="C:extracellular space"/>
    <property type="evidence" value="ECO:0007669"/>
    <property type="project" value="TreeGrafter"/>
</dbReference>
<dbReference type="GO" id="GO:0004867">
    <property type="term" value="F:serine-type endopeptidase inhibitor activity"/>
    <property type="evidence" value="ECO:0007669"/>
    <property type="project" value="UniProtKB-KW"/>
</dbReference>
<dbReference type="InterPro" id="IPR002223">
    <property type="entry name" value="Kunitz_BPTI"/>
</dbReference>
<reference evidence="7" key="1">
    <citation type="submission" date="2014-03" db="EMBL/GenBank/DDBJ databases">
        <authorList>
            <person name="Aksoy S."/>
            <person name="Warren W."/>
            <person name="Wilson R.K."/>
        </authorList>
    </citation>
    <scope>NUCLEOTIDE SEQUENCE [LARGE SCALE GENOMIC DNA]</scope>
    <source>
        <strain evidence="7">IAEA</strain>
    </source>
</reference>
<feature type="chain" id="PRO_5008400728" description="BPTI/Kunitz inhibitor domain-containing protein" evidence="4">
    <location>
        <begin position="23"/>
        <end position="133"/>
    </location>
</feature>
<dbReference type="AlphaFoldDB" id="A0A1A9WUS1"/>
<evidence type="ECO:0000256" key="4">
    <source>
        <dbReference type="SAM" id="SignalP"/>
    </source>
</evidence>
<dbReference type="SMART" id="SM00131">
    <property type="entry name" value="KU"/>
    <property type="match status" value="1"/>
</dbReference>
<evidence type="ECO:0000313" key="6">
    <source>
        <dbReference type="EnsemblMetazoa" id="GBRI033141-PA"/>
    </source>
</evidence>
<evidence type="ECO:0000259" key="5">
    <source>
        <dbReference type="PROSITE" id="PS50279"/>
    </source>
</evidence>
<proteinExistence type="predicted"/>
<evidence type="ECO:0000313" key="7">
    <source>
        <dbReference type="Proteomes" id="UP000091820"/>
    </source>
</evidence>
<dbReference type="Pfam" id="PF00014">
    <property type="entry name" value="Kunitz_BPTI"/>
    <property type="match status" value="1"/>
</dbReference>
<keyword evidence="1" id="KW-0646">Protease inhibitor</keyword>
<dbReference type="SUPFAM" id="SSF57362">
    <property type="entry name" value="BPTI-like"/>
    <property type="match status" value="1"/>
</dbReference>
<keyword evidence="7" id="KW-1185">Reference proteome</keyword>
<name>A0A1A9WUS1_9MUSC</name>
<dbReference type="PRINTS" id="PR00759">
    <property type="entry name" value="BASICPTASE"/>
</dbReference>
<protein>
    <recommendedName>
        <fullName evidence="5">BPTI/Kunitz inhibitor domain-containing protein</fullName>
    </recommendedName>
</protein>
<keyword evidence="3" id="KW-1015">Disulfide bond</keyword>